<keyword evidence="2" id="KW-0812">Transmembrane</keyword>
<feature type="signal peptide" evidence="3">
    <location>
        <begin position="1"/>
        <end position="20"/>
    </location>
</feature>
<keyword evidence="2" id="KW-1133">Transmembrane helix</keyword>
<evidence type="ECO:0000256" key="2">
    <source>
        <dbReference type="SAM" id="Phobius"/>
    </source>
</evidence>
<dbReference type="AlphaFoldDB" id="A0A3S1B833"/>
<feature type="transmembrane region" description="Helical" evidence="2">
    <location>
        <begin position="60"/>
        <end position="79"/>
    </location>
</feature>
<accession>A0A3S1B833</accession>
<keyword evidence="2" id="KW-0472">Membrane</keyword>
<comment type="caution">
    <text evidence="4">The sequence shown here is derived from an EMBL/GenBank/DDBJ whole genome shotgun (WGS) entry which is preliminary data.</text>
</comment>
<gene>
    <name evidence="4" type="ORF">EGW08_017927</name>
</gene>
<dbReference type="OrthoDB" id="10686472at2759"/>
<proteinExistence type="predicted"/>
<feature type="chain" id="PRO_5018737231" description="SRCR domain-containing protein" evidence="3">
    <location>
        <begin position="21"/>
        <end position="952"/>
    </location>
</feature>
<dbReference type="Proteomes" id="UP000271974">
    <property type="component" value="Unassembled WGS sequence"/>
</dbReference>
<reference evidence="4 5" key="1">
    <citation type="submission" date="2019-01" db="EMBL/GenBank/DDBJ databases">
        <title>A draft genome assembly of the solar-powered sea slug Elysia chlorotica.</title>
        <authorList>
            <person name="Cai H."/>
            <person name="Li Q."/>
            <person name="Fang X."/>
            <person name="Li J."/>
            <person name="Curtis N.E."/>
            <person name="Altenburger A."/>
            <person name="Shibata T."/>
            <person name="Feng M."/>
            <person name="Maeda T."/>
            <person name="Schwartz J.A."/>
            <person name="Shigenobu S."/>
            <person name="Lundholm N."/>
            <person name="Nishiyama T."/>
            <person name="Yang H."/>
            <person name="Hasebe M."/>
            <person name="Li S."/>
            <person name="Pierce S.K."/>
            <person name="Wang J."/>
        </authorList>
    </citation>
    <scope>NUCLEOTIDE SEQUENCE [LARGE SCALE GENOMIC DNA]</scope>
    <source>
        <strain evidence="4">EC2010</strain>
        <tissue evidence="4">Whole organism of an adult</tissue>
    </source>
</reference>
<protein>
    <recommendedName>
        <fullName evidence="6">SRCR domain-containing protein</fullName>
    </recommendedName>
</protein>
<evidence type="ECO:0000256" key="1">
    <source>
        <dbReference type="SAM" id="MobiDB-lite"/>
    </source>
</evidence>
<keyword evidence="3" id="KW-0732">Signal</keyword>
<feature type="region of interest" description="Disordered" evidence="1">
    <location>
        <begin position="265"/>
        <end position="290"/>
    </location>
</feature>
<organism evidence="4 5">
    <name type="scientific">Elysia chlorotica</name>
    <name type="common">Eastern emerald elysia</name>
    <name type="synonym">Sea slug</name>
    <dbReference type="NCBI Taxonomy" id="188477"/>
    <lineage>
        <taxon>Eukaryota</taxon>
        <taxon>Metazoa</taxon>
        <taxon>Spiralia</taxon>
        <taxon>Lophotrochozoa</taxon>
        <taxon>Mollusca</taxon>
        <taxon>Gastropoda</taxon>
        <taxon>Heterobranchia</taxon>
        <taxon>Euthyneura</taxon>
        <taxon>Panpulmonata</taxon>
        <taxon>Sacoglossa</taxon>
        <taxon>Placobranchoidea</taxon>
        <taxon>Plakobranchidae</taxon>
        <taxon>Elysia</taxon>
    </lineage>
</organism>
<name>A0A3S1B833_ELYCH</name>
<feature type="compositionally biased region" description="Polar residues" evidence="1">
    <location>
        <begin position="514"/>
        <end position="529"/>
    </location>
</feature>
<evidence type="ECO:0000313" key="4">
    <source>
        <dbReference type="EMBL" id="RUS74304.1"/>
    </source>
</evidence>
<feature type="region of interest" description="Disordered" evidence="1">
    <location>
        <begin position="503"/>
        <end position="529"/>
    </location>
</feature>
<evidence type="ECO:0000313" key="5">
    <source>
        <dbReference type="Proteomes" id="UP000271974"/>
    </source>
</evidence>
<dbReference type="EMBL" id="RQTK01000844">
    <property type="protein sequence ID" value="RUS74304.1"/>
    <property type="molecule type" value="Genomic_DNA"/>
</dbReference>
<evidence type="ECO:0008006" key="6">
    <source>
        <dbReference type="Google" id="ProtNLM"/>
    </source>
</evidence>
<keyword evidence="5" id="KW-1185">Reference proteome</keyword>
<evidence type="ECO:0000256" key="3">
    <source>
        <dbReference type="SAM" id="SignalP"/>
    </source>
</evidence>
<sequence>MENVKIYLTLTIYILSVSHAVDTSCTSVLHGGERFQGSCFKALPGSFTDESQAQAASFRIFHSSLIFTLLVVFIVIYYSSEDVLVGLVRAPDVGSLRLMRKDLFRDRPKLPREICFSRSPASSQLMSGVYLDGSRGWKSCGVGSVRRNTSRAICQKVIPVYNYTYVAGIPDSALSVADSALLSASHAHNRSDWITVNVKTSNSEHNAEHITFRGEEGLQYRKLNIKQPGLDRACLHWSDLNIPPPGRCVVAQDWTGSVCTGQVYTSPPPGHRSVAPGPVSHQLQPRAPPGQCQDLSAISSSLVLPLDSARSTPPGALLGYTSPGQVSLCCGAEYSIEGLEYHARYREPTALSANLTNESPSFCVDGITDFGRAPAVNALGPVALFAAERQSRTTKEGGFEDGTFEQVLTTSHLGDDYLTIPSLPVNVSASDTFTVVAARQSLRIRHVHCGRCPSTSPHQTRSLWSLPVNVSASDTFTVVAARQSLRIRHVHCGRCPSTSPHQTRSLWSLPVTPSPHQTRSPSRRCLSTSPHQTRSLWSLPVKVSASDTFTVVAAHDDTVIKQLPYLDSSVGKYEVTLTKAGDSKELRQVPPTGFHCVTGSKPFYLYAVLGAEAETADSLGQCRVTMLARHLWAGQYTVHLVQPWTLLRHVTIIVVGLWRDLDGVRLTSLGGDTSLEPTRCVHSESPYTGCYFVMDVKTESYALSSSTGGRFAAYMYGSRDGAAACHQLGLDTRTYETNTPLNEESSVDLPFKENLFGTNSPSSKASIPVGVTKAWMSPVRGRMPGVEDIVDKTRAVTEDNTSTDADTPSDVEVLQLQPRLPLYTVLRPPLYTVLRLPLYTVLRLPLYTVLRPPLYTVLRPPLYTVLRLPLYTVLRLPLYTVLRPPLYTVLRVPLYTVLKTLSTPLSKQQVWVPSRKSGIPKLVFHIPMWTAKMAATPFRSHRSVVRVGADLT</sequence>